<keyword evidence="1" id="KW-0472">Membrane</keyword>
<evidence type="ECO:0000313" key="3">
    <source>
        <dbReference type="Proteomes" id="UP001595075"/>
    </source>
</evidence>
<protein>
    <submittedName>
        <fullName evidence="2">Uncharacterized protein</fullName>
    </submittedName>
</protein>
<keyword evidence="3" id="KW-1185">Reference proteome</keyword>
<accession>A0ABR4CG89</accession>
<comment type="caution">
    <text evidence="2">The sequence shown here is derived from an EMBL/GenBank/DDBJ whole genome shotgun (WGS) entry which is preliminary data.</text>
</comment>
<gene>
    <name evidence="2" type="ORF">VTL71DRAFT_14863</name>
</gene>
<dbReference type="Proteomes" id="UP001595075">
    <property type="component" value="Unassembled WGS sequence"/>
</dbReference>
<name>A0ABR4CG89_9HELO</name>
<dbReference type="EMBL" id="JAZHXI010000008">
    <property type="protein sequence ID" value="KAL2068526.1"/>
    <property type="molecule type" value="Genomic_DNA"/>
</dbReference>
<sequence>MEYGSAPLHSCWAGLSGKAVVLITAWAGLRAWNGNSYGISLGNMYLLIIFGLIRGEWITHALSDGMER</sequence>
<feature type="transmembrane region" description="Helical" evidence="1">
    <location>
        <begin position="35"/>
        <end position="53"/>
    </location>
</feature>
<evidence type="ECO:0000256" key="1">
    <source>
        <dbReference type="SAM" id="Phobius"/>
    </source>
</evidence>
<keyword evidence="1" id="KW-0812">Transmembrane</keyword>
<organism evidence="2 3">
    <name type="scientific">Oculimacula yallundae</name>
    <dbReference type="NCBI Taxonomy" id="86028"/>
    <lineage>
        <taxon>Eukaryota</taxon>
        <taxon>Fungi</taxon>
        <taxon>Dikarya</taxon>
        <taxon>Ascomycota</taxon>
        <taxon>Pezizomycotina</taxon>
        <taxon>Leotiomycetes</taxon>
        <taxon>Helotiales</taxon>
        <taxon>Ploettnerulaceae</taxon>
        <taxon>Oculimacula</taxon>
    </lineage>
</organism>
<evidence type="ECO:0000313" key="2">
    <source>
        <dbReference type="EMBL" id="KAL2068526.1"/>
    </source>
</evidence>
<feature type="transmembrane region" description="Helical" evidence="1">
    <location>
        <begin position="12"/>
        <end position="29"/>
    </location>
</feature>
<proteinExistence type="predicted"/>
<reference evidence="2 3" key="1">
    <citation type="journal article" date="2024" name="Commun. Biol.">
        <title>Comparative genomic analysis of thermophilic fungi reveals convergent evolutionary adaptations and gene losses.</title>
        <authorList>
            <person name="Steindorff A.S."/>
            <person name="Aguilar-Pontes M.V."/>
            <person name="Robinson A.J."/>
            <person name="Andreopoulos B."/>
            <person name="LaButti K."/>
            <person name="Kuo A."/>
            <person name="Mondo S."/>
            <person name="Riley R."/>
            <person name="Otillar R."/>
            <person name="Haridas S."/>
            <person name="Lipzen A."/>
            <person name="Grimwood J."/>
            <person name="Schmutz J."/>
            <person name="Clum A."/>
            <person name="Reid I.D."/>
            <person name="Moisan M.C."/>
            <person name="Butler G."/>
            <person name="Nguyen T.T.M."/>
            <person name="Dewar K."/>
            <person name="Conant G."/>
            <person name="Drula E."/>
            <person name="Henrissat B."/>
            <person name="Hansel C."/>
            <person name="Singer S."/>
            <person name="Hutchinson M.I."/>
            <person name="de Vries R.P."/>
            <person name="Natvig D.O."/>
            <person name="Powell A.J."/>
            <person name="Tsang A."/>
            <person name="Grigoriev I.V."/>
        </authorList>
    </citation>
    <scope>NUCLEOTIDE SEQUENCE [LARGE SCALE GENOMIC DNA]</scope>
    <source>
        <strain evidence="2 3">CBS 494.80</strain>
    </source>
</reference>
<keyword evidence="1" id="KW-1133">Transmembrane helix</keyword>